<organism evidence="5 6">
    <name type="scientific">Faecalibaculum rodentium</name>
    <dbReference type="NCBI Taxonomy" id="1702221"/>
    <lineage>
        <taxon>Bacteria</taxon>
        <taxon>Bacillati</taxon>
        <taxon>Bacillota</taxon>
        <taxon>Erysipelotrichia</taxon>
        <taxon>Erysipelotrichales</taxon>
        <taxon>Erysipelotrichaceae</taxon>
        <taxon>Faecalibaculum</taxon>
    </lineage>
</organism>
<dbReference type="KEGG" id="fro:AALO17_18790"/>
<feature type="domain" description="Isochorismatase-like" evidence="4">
    <location>
        <begin position="12"/>
        <end position="189"/>
    </location>
</feature>
<evidence type="ECO:0000313" key="6">
    <source>
        <dbReference type="Proteomes" id="UP000069771"/>
    </source>
</evidence>
<keyword evidence="6" id="KW-1185">Reference proteome</keyword>
<evidence type="ECO:0000256" key="2">
    <source>
        <dbReference type="ARBA" id="ARBA00022801"/>
    </source>
</evidence>
<proteinExistence type="inferred from homology"/>
<comment type="similarity">
    <text evidence="1">Belongs to the isochorismatase family.</text>
</comment>
<dbReference type="InterPro" id="IPR036380">
    <property type="entry name" value="Isochorismatase-like_sf"/>
</dbReference>
<protein>
    <recommendedName>
        <fullName evidence="4">Isochorismatase-like domain-containing protein</fullName>
    </recommendedName>
</protein>
<dbReference type="InterPro" id="IPR000868">
    <property type="entry name" value="Isochorismatase-like_dom"/>
</dbReference>
<dbReference type="EMBL" id="CP011391">
    <property type="protein sequence ID" value="AMK55013.1"/>
    <property type="molecule type" value="Genomic_DNA"/>
</dbReference>
<dbReference type="Gene3D" id="3.40.50.850">
    <property type="entry name" value="Isochorismatase-like"/>
    <property type="match status" value="1"/>
</dbReference>
<dbReference type="AlphaFoldDB" id="A0A140DWI6"/>
<dbReference type="SUPFAM" id="SSF52499">
    <property type="entry name" value="Isochorismatase-like hydrolases"/>
    <property type="match status" value="1"/>
</dbReference>
<dbReference type="GO" id="GO:0016787">
    <property type="term" value="F:hydrolase activity"/>
    <property type="evidence" value="ECO:0007669"/>
    <property type="project" value="UniProtKB-KW"/>
</dbReference>
<dbReference type="GeneID" id="78478507"/>
<gene>
    <name evidence="5" type="ORF">AALO17_18790</name>
</gene>
<dbReference type="PANTHER" id="PTHR43540">
    <property type="entry name" value="PEROXYUREIDOACRYLATE/UREIDOACRYLATE AMIDOHYDROLASE-RELATED"/>
    <property type="match status" value="1"/>
</dbReference>
<dbReference type="RefSeq" id="WP_067558152.1">
    <property type="nucleotide sequence ID" value="NZ_CAMTMS010000049.1"/>
</dbReference>
<name>A0A140DWI6_9FIRM</name>
<dbReference type="CDD" id="cd00431">
    <property type="entry name" value="cysteine_hydrolases"/>
    <property type="match status" value="1"/>
</dbReference>
<dbReference type="STRING" id="1702221.AALO17_18790"/>
<feature type="region of interest" description="Disordered" evidence="3">
    <location>
        <begin position="197"/>
        <end position="220"/>
    </location>
</feature>
<evidence type="ECO:0000313" key="5">
    <source>
        <dbReference type="EMBL" id="AMK55013.1"/>
    </source>
</evidence>
<keyword evidence="2" id="KW-0378">Hydrolase</keyword>
<accession>A0A140DWI6</accession>
<evidence type="ECO:0000256" key="3">
    <source>
        <dbReference type="SAM" id="MobiDB-lite"/>
    </source>
</evidence>
<sequence length="220" mass="24515">MKIQAADLKQPVLFVVDMINGFAKQGALADPAIIDTAPDIRKLIQSLNAPTWFVADEHDWNAREFDAFPPHCLKNTEESDIIDELADCVEHRIPKNSTNTFFAPDFQVFLQEQGSQYHDWVITGCCTDICVLQFALALKAFFNQTEQDRRVIVPADCTATYHMDEIHDGPFWQKTALDLMKAAGVLVVDAIVDTDPEKIPAAGSQESKKNSETEDTGEGN</sequence>
<dbReference type="InterPro" id="IPR050272">
    <property type="entry name" value="Isochorismatase-like_hydrls"/>
</dbReference>
<dbReference type="OrthoDB" id="9796485at2"/>
<dbReference type="PANTHER" id="PTHR43540:SF6">
    <property type="entry name" value="ISOCHORISMATASE-LIKE DOMAIN-CONTAINING PROTEIN"/>
    <property type="match status" value="1"/>
</dbReference>
<evidence type="ECO:0000259" key="4">
    <source>
        <dbReference type="Pfam" id="PF00857"/>
    </source>
</evidence>
<dbReference type="PATRIC" id="fig|1702221.3.peg.1831"/>
<reference evidence="5 6" key="1">
    <citation type="journal article" date="2016" name="Gut Pathog.">
        <title>Whole genome sequencing of "Faecalibaculum rodentium" ALO17, isolated from C57BL/6J laboratory mouse feces.</title>
        <authorList>
            <person name="Lim S."/>
            <person name="Chang D.H."/>
            <person name="Ahn S."/>
            <person name="Kim B.C."/>
        </authorList>
    </citation>
    <scope>NUCLEOTIDE SEQUENCE [LARGE SCALE GENOMIC DNA]</scope>
    <source>
        <strain evidence="5 6">Alo17</strain>
    </source>
</reference>
<evidence type="ECO:0000256" key="1">
    <source>
        <dbReference type="ARBA" id="ARBA00006336"/>
    </source>
</evidence>
<dbReference type="Pfam" id="PF00857">
    <property type="entry name" value="Isochorismatase"/>
    <property type="match status" value="1"/>
</dbReference>
<dbReference type="Proteomes" id="UP000069771">
    <property type="component" value="Chromosome"/>
</dbReference>